<keyword evidence="2" id="KW-1185">Reference proteome</keyword>
<dbReference type="Pfam" id="PF14281">
    <property type="entry name" value="PDDEXK_4"/>
    <property type="match status" value="1"/>
</dbReference>
<accession>A0A1H2RC91</accession>
<reference evidence="2" key="1">
    <citation type="submission" date="2016-10" db="EMBL/GenBank/DDBJ databases">
        <authorList>
            <person name="Varghese N."/>
            <person name="Submissions S."/>
        </authorList>
    </citation>
    <scope>NUCLEOTIDE SEQUENCE [LARGE SCALE GENOMIC DNA]</scope>
    <source>
        <strain evidence="2">DSM 25030</strain>
    </source>
</reference>
<dbReference type="STRING" id="1073328.SAMN05216294_1929"/>
<dbReference type="AlphaFoldDB" id="A0A1H2RC91"/>
<dbReference type="RefSeq" id="WP_090294793.1">
    <property type="nucleotide sequence ID" value="NZ_FNKI01000002.1"/>
</dbReference>
<dbReference type="Proteomes" id="UP000199592">
    <property type="component" value="Unassembled WGS sequence"/>
</dbReference>
<proteinExistence type="predicted"/>
<sequence>MMKYTNEKKLIKDAKKIIAHHNEISRLKGENFNIFSILNMEHKENGTHSAFLGELLDPKGSHAKGNLFLRLFLESVDNNTIHLEKASVILEKHIGKRDDAKLLGGRVDIYITDHVNSICIENKIYAADQNVQLQRYCNHNKENNTVYYLTLGGSDASPESKGKLVLDKDYHCLAFKTDIIDWLEACLKESAEEPILRESIRQYIILLKRLTNQLTDKAMEKEMHKLVKENYNAAQNIGNAISDVELETTKQFVDEIAERLERELDDDWNIQVDDDLNDPWTGITITNVKWPENIAIKLEGQSKIPWQKSIYGIIAAQDKVERAPIKSILGQLEYFQSGFRGSQVWPFNRDILYFNEVSERSKLFNASQREDLIAFVEEKLLEICKVSEAPLASLK</sequence>
<dbReference type="EMBL" id="FNMY01000001">
    <property type="protein sequence ID" value="SDW16981.1"/>
    <property type="molecule type" value="Genomic_DNA"/>
</dbReference>
<protein>
    <submittedName>
        <fullName evidence="1">PD-(D/E)XK nuclease superfamily protein</fullName>
    </submittedName>
</protein>
<organism evidence="1 2">
    <name type="scientific">Flagellimonas zhangzhouensis</name>
    <dbReference type="NCBI Taxonomy" id="1073328"/>
    <lineage>
        <taxon>Bacteria</taxon>
        <taxon>Pseudomonadati</taxon>
        <taxon>Bacteroidota</taxon>
        <taxon>Flavobacteriia</taxon>
        <taxon>Flavobacteriales</taxon>
        <taxon>Flavobacteriaceae</taxon>
        <taxon>Flagellimonas</taxon>
    </lineage>
</organism>
<name>A0A1H2RC91_9FLAO</name>
<gene>
    <name evidence="1" type="ORF">SAMN04487892_0579</name>
</gene>
<evidence type="ECO:0000313" key="1">
    <source>
        <dbReference type="EMBL" id="SDW16981.1"/>
    </source>
</evidence>
<evidence type="ECO:0000313" key="2">
    <source>
        <dbReference type="Proteomes" id="UP000199592"/>
    </source>
</evidence>
<dbReference type="OrthoDB" id="6346224at2"/>
<dbReference type="InterPro" id="IPR029470">
    <property type="entry name" value="PDDEXK_4"/>
</dbReference>